<protein>
    <submittedName>
        <fullName evidence="1">Uncharacterized protein</fullName>
    </submittedName>
</protein>
<proteinExistence type="predicted"/>
<dbReference type="EMBL" id="JBGBPQ010000004">
    <property type="protein sequence ID" value="KAL1525292.1"/>
    <property type="molecule type" value="Genomic_DNA"/>
</dbReference>
<dbReference type="Proteomes" id="UP001515480">
    <property type="component" value="Unassembled WGS sequence"/>
</dbReference>
<accession>A0AB34JW55</accession>
<comment type="caution">
    <text evidence="1">The sequence shown here is derived from an EMBL/GenBank/DDBJ whole genome shotgun (WGS) entry which is preliminary data.</text>
</comment>
<sequence>MASPPREGCAPKLAMSPALAHLIRHTVRNESVMSVGTIDVPGARHITLRHLCASESHEASLLPASDWFVSIGAAELLPPPCVSTFFQAMHASRKGVILAWGLSRALNDTCCEAPSMRHPSVIHEALALLNFRLRSREHLMLPTAHNATREVAVRVSVWLHSRPFREQYQDTIDGCAGTVDGAFHTVNQTRPLRDHFLDGRLAQCIARMSANGSVLDVGGGSGQYGAFFHLQHADASASPIVVRGVTFQPQGPGGVGPTSWMTVDGTAGIEEHTRRYGPPGSLVLQANLCNQSLRLPVHDWVISFEVGEHLPTWCLANYLALLHRSNRRGLIISWSSFSAGTCHINAKAPQAVGSYLTALGGYKFDSSRPCIHTDFSWLRKNQVFHRVHQGSASCKYPSALN</sequence>
<dbReference type="AlphaFoldDB" id="A0AB34JW55"/>
<reference evidence="1 2" key="1">
    <citation type="journal article" date="2024" name="Science">
        <title>Giant polyketide synthase enzymes in the biosynthesis of giant marine polyether toxins.</title>
        <authorList>
            <person name="Fallon T.R."/>
            <person name="Shende V.V."/>
            <person name="Wierzbicki I.H."/>
            <person name="Pendleton A.L."/>
            <person name="Watervoot N.F."/>
            <person name="Auber R.P."/>
            <person name="Gonzalez D.J."/>
            <person name="Wisecaver J.H."/>
            <person name="Moore B.S."/>
        </authorList>
    </citation>
    <scope>NUCLEOTIDE SEQUENCE [LARGE SCALE GENOMIC DNA]</scope>
    <source>
        <strain evidence="1 2">12B1</strain>
    </source>
</reference>
<name>A0AB34JW55_PRYPA</name>
<evidence type="ECO:0000313" key="2">
    <source>
        <dbReference type="Proteomes" id="UP001515480"/>
    </source>
</evidence>
<gene>
    <name evidence="1" type="ORF">AB1Y20_020154</name>
</gene>
<keyword evidence="2" id="KW-1185">Reference proteome</keyword>
<dbReference type="SUPFAM" id="SSF53335">
    <property type="entry name" value="S-adenosyl-L-methionine-dependent methyltransferases"/>
    <property type="match status" value="1"/>
</dbReference>
<evidence type="ECO:0000313" key="1">
    <source>
        <dbReference type="EMBL" id="KAL1525292.1"/>
    </source>
</evidence>
<dbReference type="InterPro" id="IPR029063">
    <property type="entry name" value="SAM-dependent_MTases_sf"/>
</dbReference>
<organism evidence="1 2">
    <name type="scientific">Prymnesium parvum</name>
    <name type="common">Toxic golden alga</name>
    <dbReference type="NCBI Taxonomy" id="97485"/>
    <lineage>
        <taxon>Eukaryota</taxon>
        <taxon>Haptista</taxon>
        <taxon>Haptophyta</taxon>
        <taxon>Prymnesiophyceae</taxon>
        <taxon>Prymnesiales</taxon>
        <taxon>Prymnesiaceae</taxon>
        <taxon>Prymnesium</taxon>
    </lineage>
</organism>